<dbReference type="InterPro" id="IPR043502">
    <property type="entry name" value="DNA/RNA_pol_sf"/>
</dbReference>
<proteinExistence type="predicted"/>
<dbReference type="Proteomes" id="UP001623348">
    <property type="component" value="Unassembled WGS sequence"/>
</dbReference>
<dbReference type="SUPFAM" id="SSF56672">
    <property type="entry name" value="DNA/RNA polymerases"/>
    <property type="match status" value="1"/>
</dbReference>
<accession>A0ABC9WNR8</accession>
<feature type="coiled-coil region" evidence="1">
    <location>
        <begin position="157"/>
        <end position="201"/>
    </location>
</feature>
<sequence>MGDFNHPDICWRDNAAERKQSRKFLECVDDSFLLQVTEEPKRRGAMLDLVLTNKEDLVGDVKLKGSLGCSDQEMVEFRILRAVRRACSKLTALDFRRADFGLFRDLLGRIPWDKVLEGRGAQDSWLIFKGHLLQAQERCIPAKRKSSKNTKRSPWMNKELLGKLKQKKEAYRGWKQRQVAWEEYRETVRAAREQVRKAKALIEISLARDVKDNKKSFYRYVSEKRRTRENVGPLWNETGDLVTQDMERAEVLNDFFASVFTGQCLGYTAQGTEGRDWENAEPPTVGEDQVREYLRNLKVHKSTGPDELHPRVLRELEDEVARPLSIISEKSWQSGEVPANWKRGNITPILKKGKKEDPGNCRLVSLTSVPGRIMEQTLLETMLRHMENKEVIGDSQHGFTRGKLCLTNVVAFYDGVTVLVDKGRATDVIYLDLCKAFDTVPHDILVSKLERHGFDGWTTRWIRNWLDGRTQRVVVNSSMSKWRTVMSGVPQGLVLGPALFNIFVSNMDSGIECTLSKFADDTKLCGVVNMLEGRDAVRRDLDRLERWAHVNHMKFDKAKCKVLHVGGHNPKHDYRLGKEWIESSPEEKDLGVLTDEKLNMSQQCVLAAQKANRVLGCIKSGVTSRSREVILPLYSALVGPHLEYCIQLWGPQYRRDMELLERVQRRATKLIRGLEHRFYEDRLRELGLFSLEKRRLWGDLIVAFQYLKRPPGKKVRDCL</sequence>
<dbReference type="CDD" id="cd01650">
    <property type="entry name" value="RT_nLTR_like"/>
    <property type="match status" value="1"/>
</dbReference>
<dbReference type="AlphaFoldDB" id="A0ABC9WNR8"/>
<dbReference type="Pfam" id="PF00078">
    <property type="entry name" value="RVT_1"/>
    <property type="match status" value="1"/>
</dbReference>
<keyword evidence="4" id="KW-1185">Reference proteome</keyword>
<feature type="domain" description="Reverse transcriptase" evidence="2">
    <location>
        <begin position="330"/>
        <end position="594"/>
    </location>
</feature>
<dbReference type="PROSITE" id="PS50878">
    <property type="entry name" value="RT_POL"/>
    <property type="match status" value="1"/>
</dbReference>
<gene>
    <name evidence="3" type="ORF">GRJ2_001067500</name>
</gene>
<reference evidence="3 4" key="1">
    <citation type="submission" date="2024-06" db="EMBL/GenBank/DDBJ databases">
        <title>The draft genome of Grus japonensis, version 3.</title>
        <authorList>
            <person name="Nabeshima K."/>
            <person name="Suzuki S."/>
            <person name="Onuma M."/>
        </authorList>
    </citation>
    <scope>NUCLEOTIDE SEQUENCE [LARGE SCALE GENOMIC DNA]</scope>
    <source>
        <strain evidence="3 4">451A</strain>
    </source>
</reference>
<keyword evidence="1" id="KW-0175">Coiled coil</keyword>
<evidence type="ECO:0000313" key="3">
    <source>
        <dbReference type="EMBL" id="GAB0186022.1"/>
    </source>
</evidence>
<dbReference type="EMBL" id="BAAFJT010000003">
    <property type="protein sequence ID" value="GAB0186022.1"/>
    <property type="molecule type" value="Genomic_DNA"/>
</dbReference>
<name>A0ABC9WNR8_GRUJA</name>
<protein>
    <submittedName>
        <fullName evidence="3">Mitochondrial enolase superfamily member 1</fullName>
    </submittedName>
</protein>
<evidence type="ECO:0000259" key="2">
    <source>
        <dbReference type="PROSITE" id="PS50878"/>
    </source>
</evidence>
<dbReference type="InterPro" id="IPR000477">
    <property type="entry name" value="RT_dom"/>
</dbReference>
<organism evidence="3 4">
    <name type="scientific">Grus japonensis</name>
    <name type="common">Japanese crane</name>
    <name type="synonym">Red-crowned crane</name>
    <dbReference type="NCBI Taxonomy" id="30415"/>
    <lineage>
        <taxon>Eukaryota</taxon>
        <taxon>Metazoa</taxon>
        <taxon>Chordata</taxon>
        <taxon>Craniata</taxon>
        <taxon>Vertebrata</taxon>
        <taxon>Euteleostomi</taxon>
        <taxon>Archelosauria</taxon>
        <taxon>Archosauria</taxon>
        <taxon>Dinosauria</taxon>
        <taxon>Saurischia</taxon>
        <taxon>Theropoda</taxon>
        <taxon>Coelurosauria</taxon>
        <taxon>Aves</taxon>
        <taxon>Neognathae</taxon>
        <taxon>Neoaves</taxon>
        <taxon>Gruiformes</taxon>
        <taxon>Gruidae</taxon>
        <taxon>Grus</taxon>
    </lineage>
</organism>
<evidence type="ECO:0000313" key="4">
    <source>
        <dbReference type="Proteomes" id="UP001623348"/>
    </source>
</evidence>
<comment type="caution">
    <text evidence="3">The sequence shown here is derived from an EMBL/GenBank/DDBJ whole genome shotgun (WGS) entry which is preliminary data.</text>
</comment>
<evidence type="ECO:0000256" key="1">
    <source>
        <dbReference type="SAM" id="Coils"/>
    </source>
</evidence>
<dbReference type="PANTHER" id="PTHR33332">
    <property type="entry name" value="REVERSE TRANSCRIPTASE DOMAIN-CONTAINING PROTEIN"/>
    <property type="match status" value="1"/>
</dbReference>